<evidence type="ECO:0000256" key="1">
    <source>
        <dbReference type="SAM" id="Phobius"/>
    </source>
</evidence>
<evidence type="ECO:0000313" key="3">
    <source>
        <dbReference type="Proteomes" id="UP001459277"/>
    </source>
</evidence>
<evidence type="ECO:0000313" key="2">
    <source>
        <dbReference type="EMBL" id="KAK9990061.1"/>
    </source>
</evidence>
<keyword evidence="1" id="KW-0812">Transmembrane</keyword>
<feature type="transmembrane region" description="Helical" evidence="1">
    <location>
        <begin position="78"/>
        <end position="96"/>
    </location>
</feature>
<accession>A0AAW2BVN0</accession>
<organism evidence="2 3">
    <name type="scientific">Lithocarpus litseifolius</name>
    <dbReference type="NCBI Taxonomy" id="425828"/>
    <lineage>
        <taxon>Eukaryota</taxon>
        <taxon>Viridiplantae</taxon>
        <taxon>Streptophyta</taxon>
        <taxon>Embryophyta</taxon>
        <taxon>Tracheophyta</taxon>
        <taxon>Spermatophyta</taxon>
        <taxon>Magnoliopsida</taxon>
        <taxon>eudicotyledons</taxon>
        <taxon>Gunneridae</taxon>
        <taxon>Pentapetalae</taxon>
        <taxon>rosids</taxon>
        <taxon>fabids</taxon>
        <taxon>Fagales</taxon>
        <taxon>Fagaceae</taxon>
        <taxon>Lithocarpus</taxon>
    </lineage>
</organism>
<reference evidence="2 3" key="1">
    <citation type="submission" date="2024-01" db="EMBL/GenBank/DDBJ databases">
        <title>A telomere-to-telomere, gap-free genome of sweet tea (Lithocarpus litseifolius).</title>
        <authorList>
            <person name="Zhou J."/>
        </authorList>
    </citation>
    <scope>NUCLEOTIDE SEQUENCE [LARGE SCALE GENOMIC DNA]</scope>
    <source>
        <strain evidence="2">Zhou-2022a</strain>
        <tissue evidence="2">Leaf</tissue>
    </source>
</reference>
<sequence length="98" mass="10887">MGTNSPKAKQRLRDTVRDRIRSTEITHKASISNKAADDAAVEVSVPERTNIPSGDDSVWADMPPLLESACKGNMARKMGGVMVGVLFLLSFWWLLWQQ</sequence>
<comment type="caution">
    <text evidence="2">The sequence shown here is derived from an EMBL/GenBank/DDBJ whole genome shotgun (WGS) entry which is preliminary data.</text>
</comment>
<keyword evidence="3" id="KW-1185">Reference proteome</keyword>
<gene>
    <name evidence="2" type="ORF">SO802_025046</name>
</gene>
<keyword evidence="1" id="KW-0472">Membrane</keyword>
<protein>
    <submittedName>
        <fullName evidence="2">Uncharacterized protein</fullName>
    </submittedName>
</protein>
<dbReference type="EMBL" id="JAZDWU010000009">
    <property type="protein sequence ID" value="KAK9990061.1"/>
    <property type="molecule type" value="Genomic_DNA"/>
</dbReference>
<proteinExistence type="predicted"/>
<dbReference type="AlphaFoldDB" id="A0AAW2BVN0"/>
<name>A0AAW2BVN0_9ROSI</name>
<keyword evidence="1" id="KW-1133">Transmembrane helix</keyword>
<dbReference type="Proteomes" id="UP001459277">
    <property type="component" value="Unassembled WGS sequence"/>
</dbReference>